<accession>A0A4Y2L9A7</accession>
<feature type="non-terminal residue" evidence="1">
    <location>
        <position position="54"/>
    </location>
</feature>
<gene>
    <name evidence="1" type="ORF">AVEN_111170_1</name>
</gene>
<dbReference type="Proteomes" id="UP000499080">
    <property type="component" value="Unassembled WGS sequence"/>
</dbReference>
<proteinExistence type="predicted"/>
<dbReference type="AlphaFoldDB" id="A0A4Y2L9A7"/>
<evidence type="ECO:0000313" key="1">
    <source>
        <dbReference type="EMBL" id="GBN10999.1"/>
    </source>
</evidence>
<protein>
    <submittedName>
        <fullName evidence="1">Uncharacterized protein</fullName>
    </submittedName>
</protein>
<comment type="caution">
    <text evidence="1">The sequence shown here is derived from an EMBL/GenBank/DDBJ whole genome shotgun (WGS) entry which is preliminary data.</text>
</comment>
<evidence type="ECO:0000313" key="2">
    <source>
        <dbReference type="Proteomes" id="UP000499080"/>
    </source>
</evidence>
<keyword evidence="2" id="KW-1185">Reference proteome</keyword>
<name>A0A4Y2L9A7_ARAVE</name>
<reference evidence="1 2" key="1">
    <citation type="journal article" date="2019" name="Sci. Rep.">
        <title>Orb-weaving spider Araneus ventricosus genome elucidates the spidroin gene catalogue.</title>
        <authorList>
            <person name="Kono N."/>
            <person name="Nakamura H."/>
            <person name="Ohtoshi R."/>
            <person name="Moran D.A.P."/>
            <person name="Shinohara A."/>
            <person name="Yoshida Y."/>
            <person name="Fujiwara M."/>
            <person name="Mori M."/>
            <person name="Tomita M."/>
            <person name="Arakawa K."/>
        </authorList>
    </citation>
    <scope>NUCLEOTIDE SEQUENCE [LARGE SCALE GENOMIC DNA]</scope>
</reference>
<dbReference type="EMBL" id="BGPR01005528">
    <property type="protein sequence ID" value="GBN10999.1"/>
    <property type="molecule type" value="Genomic_DNA"/>
</dbReference>
<sequence>MSIQPVQLLSWHQARWGGVLYDSGLAGLVNVNSVPSSQHHRTHPVHSAFKLLNQ</sequence>
<organism evidence="1 2">
    <name type="scientific">Araneus ventricosus</name>
    <name type="common">Orbweaver spider</name>
    <name type="synonym">Epeira ventricosa</name>
    <dbReference type="NCBI Taxonomy" id="182803"/>
    <lineage>
        <taxon>Eukaryota</taxon>
        <taxon>Metazoa</taxon>
        <taxon>Ecdysozoa</taxon>
        <taxon>Arthropoda</taxon>
        <taxon>Chelicerata</taxon>
        <taxon>Arachnida</taxon>
        <taxon>Araneae</taxon>
        <taxon>Araneomorphae</taxon>
        <taxon>Entelegynae</taxon>
        <taxon>Araneoidea</taxon>
        <taxon>Araneidae</taxon>
        <taxon>Araneus</taxon>
    </lineage>
</organism>